<keyword evidence="7" id="KW-1185">Reference proteome</keyword>
<feature type="transmembrane region" description="Helical" evidence="4">
    <location>
        <begin position="27"/>
        <end position="48"/>
    </location>
</feature>
<dbReference type="EMBL" id="JBIAQY010000010">
    <property type="protein sequence ID" value="MFF3571578.1"/>
    <property type="molecule type" value="Genomic_DNA"/>
</dbReference>
<name>A0ABW6S5K2_9NOCA</name>
<dbReference type="SUPFAM" id="SSF53474">
    <property type="entry name" value="alpha/beta-Hydrolases"/>
    <property type="match status" value="1"/>
</dbReference>
<feature type="transmembrane region" description="Helical" evidence="4">
    <location>
        <begin position="60"/>
        <end position="85"/>
    </location>
</feature>
<evidence type="ECO:0000313" key="7">
    <source>
        <dbReference type="Proteomes" id="UP001601992"/>
    </source>
</evidence>
<keyword evidence="2 6" id="KW-0378">Hydrolase</keyword>
<proteinExistence type="inferred from homology"/>
<accession>A0ABW6S5K2</accession>
<keyword evidence="4" id="KW-1133">Transmembrane helix</keyword>
<dbReference type="PANTHER" id="PTHR48081">
    <property type="entry name" value="AB HYDROLASE SUPERFAMILY PROTEIN C4A8.06C"/>
    <property type="match status" value="1"/>
</dbReference>
<evidence type="ECO:0000256" key="2">
    <source>
        <dbReference type="ARBA" id="ARBA00022801"/>
    </source>
</evidence>
<feature type="domain" description="BD-FAE-like" evidence="5">
    <location>
        <begin position="159"/>
        <end position="363"/>
    </location>
</feature>
<gene>
    <name evidence="6" type="ORF">ACFYXQ_27745</name>
</gene>
<dbReference type="InterPro" id="IPR033140">
    <property type="entry name" value="Lipase_GDXG_put_SER_AS"/>
</dbReference>
<reference evidence="6 7" key="1">
    <citation type="submission" date="2024-10" db="EMBL/GenBank/DDBJ databases">
        <title>The Natural Products Discovery Center: Release of the First 8490 Sequenced Strains for Exploring Actinobacteria Biosynthetic Diversity.</title>
        <authorList>
            <person name="Kalkreuter E."/>
            <person name="Kautsar S.A."/>
            <person name="Yang D."/>
            <person name="Bader C.D."/>
            <person name="Teijaro C.N."/>
            <person name="Fluegel L."/>
            <person name="Davis C.M."/>
            <person name="Simpson J.R."/>
            <person name="Lauterbach L."/>
            <person name="Steele A.D."/>
            <person name="Gui C."/>
            <person name="Meng S."/>
            <person name="Li G."/>
            <person name="Viehrig K."/>
            <person name="Ye F."/>
            <person name="Su P."/>
            <person name="Kiefer A.F."/>
            <person name="Nichols A."/>
            <person name="Cepeda A.J."/>
            <person name="Yan W."/>
            <person name="Fan B."/>
            <person name="Jiang Y."/>
            <person name="Adhikari A."/>
            <person name="Zheng C.-J."/>
            <person name="Schuster L."/>
            <person name="Cowan T.M."/>
            <person name="Smanski M.J."/>
            <person name="Chevrette M.G."/>
            <person name="De Carvalho L.P.S."/>
            <person name="Shen B."/>
        </authorList>
    </citation>
    <scope>NUCLEOTIDE SEQUENCE [LARGE SCALE GENOMIC DNA]</scope>
    <source>
        <strain evidence="6 7">NPDC002593</strain>
    </source>
</reference>
<dbReference type="InterPro" id="IPR029058">
    <property type="entry name" value="AB_hydrolase_fold"/>
</dbReference>
<keyword evidence="4" id="KW-0472">Membrane</keyword>
<evidence type="ECO:0000256" key="3">
    <source>
        <dbReference type="PROSITE-ProRule" id="PRU10038"/>
    </source>
</evidence>
<dbReference type="InterPro" id="IPR050300">
    <property type="entry name" value="GDXG_lipolytic_enzyme"/>
</dbReference>
<evidence type="ECO:0000256" key="4">
    <source>
        <dbReference type="SAM" id="Phobius"/>
    </source>
</evidence>
<dbReference type="RefSeq" id="WP_083895893.1">
    <property type="nucleotide sequence ID" value="NZ_JBIAQY010000010.1"/>
</dbReference>
<feature type="active site" evidence="3">
    <location>
        <position position="251"/>
    </location>
</feature>
<dbReference type="PROSITE" id="PS01174">
    <property type="entry name" value="LIPASE_GDXG_SER"/>
    <property type="match status" value="1"/>
</dbReference>
<evidence type="ECO:0000256" key="1">
    <source>
        <dbReference type="ARBA" id="ARBA00010515"/>
    </source>
</evidence>
<protein>
    <submittedName>
        <fullName evidence="6">Alpha/beta hydrolase</fullName>
    </submittedName>
</protein>
<organism evidence="6 7">
    <name type="scientific">Nocardia jiangxiensis</name>
    <dbReference type="NCBI Taxonomy" id="282685"/>
    <lineage>
        <taxon>Bacteria</taxon>
        <taxon>Bacillati</taxon>
        <taxon>Actinomycetota</taxon>
        <taxon>Actinomycetes</taxon>
        <taxon>Mycobacteriales</taxon>
        <taxon>Nocardiaceae</taxon>
        <taxon>Nocardia</taxon>
    </lineage>
</organism>
<feature type="transmembrane region" description="Helical" evidence="4">
    <location>
        <begin position="97"/>
        <end position="119"/>
    </location>
</feature>
<keyword evidence="4" id="KW-0812">Transmembrane</keyword>
<evidence type="ECO:0000313" key="6">
    <source>
        <dbReference type="EMBL" id="MFF3571578.1"/>
    </source>
</evidence>
<dbReference type="InterPro" id="IPR049492">
    <property type="entry name" value="BD-FAE-like_dom"/>
</dbReference>
<comment type="similarity">
    <text evidence="1">Belongs to the 'GDXG' lipolytic enzyme family.</text>
</comment>
<dbReference type="Proteomes" id="UP001601992">
    <property type="component" value="Unassembled WGS sequence"/>
</dbReference>
<sequence length="410" mass="43899">MSNSGQGPAAERRAAHRARRRPLVPRLASAAAWVLCVVVIVCGVIFFAPRIPVRPIQEVVGAAGLALSMGTLWFAVACFLCVVIAIVSWHSRKHWRLAAGVIAAAVALTVVLVPWLTAWRTASAHGSSVSWFSFSDQGPRRSPTQTKTFATIDGQPLQLDAYRPPQPAAGGPAIVFVHGGGFINGDRGASNSWFSWLATQGVTVFSVDYRLAPPARWQQATGDVKCALGWVRRHAAEFGVARSNISVAGDSAGGNLALMAAYTMGDPQFPPTCDVPEVPVRSVIALYPLTNLPAALDDTRMPYAIRTMLDRYTGGSVDEHRDRYLAASPTEHVTPGLPPTLLVHGGSDHLVPANQSTHLATALDAAGNPVQTLELPWVDHGFISQWGGWGSQLLRPQLTEFIQRHLIAAG</sequence>
<comment type="caution">
    <text evidence="6">The sequence shown here is derived from an EMBL/GenBank/DDBJ whole genome shotgun (WGS) entry which is preliminary data.</text>
</comment>
<dbReference type="GO" id="GO:0016787">
    <property type="term" value="F:hydrolase activity"/>
    <property type="evidence" value="ECO:0007669"/>
    <property type="project" value="UniProtKB-KW"/>
</dbReference>
<dbReference type="Pfam" id="PF20434">
    <property type="entry name" value="BD-FAE"/>
    <property type="match status" value="1"/>
</dbReference>
<evidence type="ECO:0000259" key="5">
    <source>
        <dbReference type="Pfam" id="PF20434"/>
    </source>
</evidence>
<dbReference type="Gene3D" id="3.40.50.1820">
    <property type="entry name" value="alpha/beta hydrolase"/>
    <property type="match status" value="1"/>
</dbReference>